<accession>A0ACC2D5U1</accession>
<evidence type="ECO:0000313" key="2">
    <source>
        <dbReference type="Proteomes" id="UP001162992"/>
    </source>
</evidence>
<name>A0ACC2D5U1_DIPCM</name>
<dbReference type="EMBL" id="CM055098">
    <property type="protein sequence ID" value="KAJ7549612.1"/>
    <property type="molecule type" value="Genomic_DNA"/>
</dbReference>
<organism evidence="1 2">
    <name type="scientific">Diphasiastrum complanatum</name>
    <name type="common">Issler's clubmoss</name>
    <name type="synonym">Lycopodium complanatum</name>
    <dbReference type="NCBI Taxonomy" id="34168"/>
    <lineage>
        <taxon>Eukaryota</taxon>
        <taxon>Viridiplantae</taxon>
        <taxon>Streptophyta</taxon>
        <taxon>Embryophyta</taxon>
        <taxon>Tracheophyta</taxon>
        <taxon>Lycopodiopsida</taxon>
        <taxon>Lycopodiales</taxon>
        <taxon>Lycopodiaceae</taxon>
        <taxon>Lycopodioideae</taxon>
        <taxon>Diphasiastrum</taxon>
    </lineage>
</organism>
<reference evidence="2" key="1">
    <citation type="journal article" date="2024" name="Proc. Natl. Acad. Sci. U.S.A.">
        <title>Extraordinary preservation of gene collinearity over three hundred million years revealed in homosporous lycophytes.</title>
        <authorList>
            <person name="Li C."/>
            <person name="Wickell D."/>
            <person name="Kuo L.Y."/>
            <person name="Chen X."/>
            <person name="Nie B."/>
            <person name="Liao X."/>
            <person name="Peng D."/>
            <person name="Ji J."/>
            <person name="Jenkins J."/>
            <person name="Williams M."/>
            <person name="Shu S."/>
            <person name="Plott C."/>
            <person name="Barry K."/>
            <person name="Rajasekar S."/>
            <person name="Grimwood J."/>
            <person name="Han X."/>
            <person name="Sun S."/>
            <person name="Hou Z."/>
            <person name="He W."/>
            <person name="Dai G."/>
            <person name="Sun C."/>
            <person name="Schmutz J."/>
            <person name="Leebens-Mack J.H."/>
            <person name="Li F.W."/>
            <person name="Wang L."/>
        </authorList>
    </citation>
    <scope>NUCLEOTIDE SEQUENCE [LARGE SCALE GENOMIC DNA]</scope>
    <source>
        <strain evidence="2">cv. PW_Plant_1</strain>
    </source>
</reference>
<gene>
    <name evidence="1" type="ORF">O6H91_07G060100</name>
</gene>
<proteinExistence type="predicted"/>
<keyword evidence="2" id="KW-1185">Reference proteome</keyword>
<evidence type="ECO:0000313" key="1">
    <source>
        <dbReference type="EMBL" id="KAJ7549612.1"/>
    </source>
</evidence>
<dbReference type="Proteomes" id="UP001162992">
    <property type="component" value="Chromosome 7"/>
</dbReference>
<protein>
    <submittedName>
        <fullName evidence="1">Uncharacterized protein</fullName>
    </submittedName>
</protein>
<comment type="caution">
    <text evidence="1">The sequence shown here is derived from an EMBL/GenBank/DDBJ whole genome shotgun (WGS) entry which is preliminary data.</text>
</comment>
<sequence>MARNSGATKFASVNLNQSYGKPPQQAASSPGVVGSGGRSRLPGTTHGGMLLLTRPARPQPAGQKNPKLAVPRPVNLPSLRREHAGNDPTVSLVGGSGASGWIKQQQQISEDLLVDSVSSTTGAFADTSVAGKISGSSWGLSQQSATLDGELRPLLHPASGGRSGVYTPPGARSQQGNATLYLPAAVPPPVAVEKVVLLRGEEFPTLQASLPPAPAPPQQRQKELQQKQRDKQRELKEQQEKLHQLTQKQHDEDADKIQHLKSQSQPLLSLQPQLKHEQAKKSQNEEKFPVEGFRHTGERSFREEERSLPSRPAPLIRLNQTSNWADDERDVSTDLKSQEIPIKPQEAAFLDWIDREPEPFGFRRPFQRDIPSNFGRNVDFRKGATNNKEGSQGWKQNNVKETVGHGNARDRQETNVLKDTALGVEGGCGRDSTFGRERTTGKDNAYAKSPTFGIGGGGFTRDEGYDKVHTFSRDGAVRGGNLSMDSGIQAMDIGGNRAMSLNKEVYLGRHGSHNKGTSYEQDNHGGMNGFTNSRAKSFDRENYGGGMGGVMGRDLRESYGGMNGQNINRDGYKDGFNVGRAAYREAQGSFGRDGVFSKAGQNGDFDGAKAFNRFRNGGGRDSFQEFGMIKAGRGDFLDKGRGRTARSKLHSTDPYTRAFTEFVGVDYRATSMLGLEIFESKGLRRKKDIKENTFRDLERESFEAELERVQKLLEEDRQRKIEEQERAIELARKEQEERERLAKEEEERQLRLEAEAREAAAKAEQEALEAVRKAEEIRRAREEEKQQMFLEEERRKENARRKLLELEERIAKRQAESKRKEEEELGQLRRGDLYYEVNSPRVEDAMGSLDDVRGKVYSVDQDDDDRAPLRPPSSERPSPKFNPLHSGSSRIKSPDGLNQQIGGYDVALQQSNTRSGSLELDTSRVSSWRRGPSNNDVGIALTSKKLPYFPDDSNNARPSLPHDHGYHARKPEDWEPPHGSSYSSGFPGDRVYADKPVRKDPVESSYEWRQNLNDDAKAQLKFSNGHLRYSELERGFAENFYANRDSDHPRYEDKMANHRSWEGRPPSPLSPPPYYHGTDLVENSPSGRLRQSLPKQPRVPPPPLQAYQKSFPKSSGDHTADYSTRAHHETGTYSEQDSSSKELANLKSRQLEDSSHQALSIKPPSESSSSLESVTHSSTSSSKLEPVAKPLVESHAIRSEEEDSGEDGDEEMLEDSEAAEYEEEEASYEEKGEFEEEEDDYDDLEEEKVVGYREDSCDGIQESVERELISGDVENSKNDSISVSEIAVDSLSVVNRESSDTLTVDIVTAEEVLEPISMKVPHQSVPLNDLHSHDLMREEILLDSTVGVAEQLRESSEVQPMQLQELITPSSLPFQSIESMEPHSLSSTIPLIQEQHPDHSTITQPTTVLSATPLQASSLHAPLPVGQNHLEVPMTLQFGLLPSTSLLPASVPAIQIGSIQMPLPVHMHSHLSPHVAHYHPSHASPFQFGQLGHPIALSQLLPSFGSQPQPVVQTSMQNENVEQQQSSVISQVQSLMPSFHGHFSVEHLSQLDEHVHQPFEADKTMPESARYFQDASDKAMNGSEDEYSGKKTLEPGLQMDNKVENQSSILSGNKENQVNSSSENDSSKRISQHMASADAAVESTIGLHKISRRSSEHRKNEGGSWQRVPGNLQSEAGNLARGTELEREKEKDWHLHSEISGNNLIDVRYEGNAYRGRSNRRSSSRRSEFRPRETRETFVADERPANGSRQSIRERFTNTYGTDYNRNRSTNDKAFQRDGFKNQGMHERRFNKDSRANAGFVGIGYSRNSGGKTEKVGNNESGQKNFAQSSGGGRSRSGDGLLGRFGAMEDAPVQSGVVHVFEQPGIEIPGDEDDFIEVRSKRQMLNDRREQREKEIKEKSKAKEQVVRKQKSSVKQVPEGDLLGSKHSTSLVSEKKNLQVAKSDGAKADAVGSSSARLAQSGAPTVILAVATALATSNCPTPSVPAITSGPFDTVLDKKVKVTSSGKTTPGAGLPSSDGDTSSSPIADILSQENIMTSTHAWGGTRSSQQVVSLTQIQLEEVLKPVRYDLPLQPQLSLGEHGIIGLEVGSSNNSLIAKERSSASVACPIIPPLNGEKIQFGAITSTYVSPISRPNTPSILGAVGSSVAFRSDAFTDANELRKKLKQLPGTEDDVIFGTKGKRNREDGRRSGGTLDSEAEAEAEAAASAVAVAAISNDDPVNNTKYGASQSNSVSGILNSTSLNSANLGVHVSSSTSSGIMLGVPNARPVITPPPVLEDSMTVALPADLSVETHSFSLGGPPHSGQGSSGLLLPSLPSGFPGLDLGPMIGGHMFAFGAGSDIPTGLQGAASGSVHEQGAANLGLSIAGWQQHVGSSDSYYGAPHGFAGPFMGPAGAVPNLQAPHHMLVYTNPFASIGQFGQLGVSFMGPTYIQSGKQPDWTHTPVATSNPGLVSMSVGELGGLGGVLATQRSSSGVASPIQRLAPGPSVVPVTPPSGPFDFSREAKFQIPTVEVSMQPQWSHVSVPHLQSMPTTGPLLGYSMQSRQPHSSFIPTGHLQHAADASNNIHAVPSPNPVSASSFQSIDASARFPDELGLGDSISTTSISVSSYVGQQLSSKGAVGSAVSTGTSAAAEASKLQRGRRPRMARGGGAQGTGEGTSGSHAGLGTSPGNPIGQPLNEGRSSPGHLQPHTQMSLVMPGQHTHHVGFVDQKASSQLLRPGVTGGWSGQGSRKVVVPARPQLQDRGISSEKSFVSSAKLKQVYVVKPSASYKGSGESVANMFVHDMGQTGIDS</sequence>